<name>K6VGU0_9MICO</name>
<evidence type="ECO:0000259" key="5">
    <source>
        <dbReference type="PROSITE" id="PS51332"/>
    </source>
</evidence>
<protein>
    <submittedName>
        <fullName evidence="6">Putative MerR family transcriptional regulator</fullName>
    </submittedName>
</protein>
<dbReference type="Gene3D" id="3.40.50.280">
    <property type="entry name" value="Cobalamin-binding domain"/>
    <property type="match status" value="1"/>
</dbReference>
<evidence type="ECO:0000259" key="4">
    <source>
        <dbReference type="PROSITE" id="PS50937"/>
    </source>
</evidence>
<dbReference type="PANTHER" id="PTHR30204">
    <property type="entry name" value="REDOX-CYCLING DRUG-SENSING TRANSCRIPTIONAL ACTIVATOR SOXR"/>
    <property type="match status" value="1"/>
</dbReference>
<dbReference type="Gene3D" id="1.10.1660.10">
    <property type="match status" value="1"/>
</dbReference>
<feature type="domain" description="HTH merR-type" evidence="4">
    <location>
        <begin position="1"/>
        <end position="70"/>
    </location>
</feature>
<dbReference type="PANTHER" id="PTHR30204:SF67">
    <property type="entry name" value="HTH-TYPE TRANSCRIPTIONAL REGULATOR MLRA-RELATED"/>
    <property type="match status" value="1"/>
</dbReference>
<evidence type="ECO:0000313" key="7">
    <source>
        <dbReference type="Proteomes" id="UP000008366"/>
    </source>
</evidence>
<keyword evidence="3" id="KW-0804">Transcription</keyword>
<dbReference type="GO" id="GO:0031419">
    <property type="term" value="F:cobalamin binding"/>
    <property type="evidence" value="ECO:0007669"/>
    <property type="project" value="InterPro"/>
</dbReference>
<dbReference type="OrthoDB" id="9800334at2"/>
<dbReference type="Proteomes" id="UP000008366">
    <property type="component" value="Unassembled WGS sequence"/>
</dbReference>
<dbReference type="InterPro" id="IPR003759">
    <property type="entry name" value="Cbl-bd_cap"/>
</dbReference>
<dbReference type="CDD" id="cd01104">
    <property type="entry name" value="HTH_MlrA-CarA"/>
    <property type="match status" value="1"/>
</dbReference>
<dbReference type="AlphaFoldDB" id="K6VGU0"/>
<evidence type="ECO:0000313" key="6">
    <source>
        <dbReference type="EMBL" id="GAB95398.1"/>
    </source>
</evidence>
<reference evidence="6 7" key="1">
    <citation type="submission" date="2012-08" db="EMBL/GenBank/DDBJ databases">
        <title>Whole genome shotgun sequence of Kineosphaera limosa NBRC 100340.</title>
        <authorList>
            <person name="Yoshida I."/>
            <person name="Isaki S."/>
            <person name="Hosoyama A."/>
            <person name="Tsuchikane K."/>
            <person name="Katsumata H."/>
            <person name="Ando Y."/>
            <person name="Ohji S."/>
            <person name="Hamada M."/>
            <person name="Tamura T."/>
            <person name="Yamazoe A."/>
            <person name="Yamazaki S."/>
            <person name="Fujita N."/>
        </authorList>
    </citation>
    <scope>NUCLEOTIDE SEQUENCE [LARGE SCALE GENOMIC DNA]</scope>
    <source>
        <strain evidence="6 7">NBRC 100340</strain>
    </source>
</reference>
<dbReference type="eggNOG" id="COG5012">
    <property type="taxonomic scope" value="Bacteria"/>
</dbReference>
<dbReference type="SUPFAM" id="SSF46955">
    <property type="entry name" value="Putative DNA-binding domain"/>
    <property type="match status" value="1"/>
</dbReference>
<dbReference type="eggNOG" id="COG0789">
    <property type="taxonomic scope" value="Bacteria"/>
</dbReference>
<dbReference type="InterPro" id="IPR036724">
    <property type="entry name" value="Cobalamin-bd_sf"/>
</dbReference>
<accession>K6VGU0</accession>
<keyword evidence="7" id="KW-1185">Reference proteome</keyword>
<organism evidence="6 7">
    <name type="scientific">Kineosphaera limosa NBRC 100340</name>
    <dbReference type="NCBI Taxonomy" id="1184609"/>
    <lineage>
        <taxon>Bacteria</taxon>
        <taxon>Bacillati</taxon>
        <taxon>Actinomycetota</taxon>
        <taxon>Actinomycetes</taxon>
        <taxon>Micrococcales</taxon>
        <taxon>Dermatophilaceae</taxon>
        <taxon>Kineosphaera</taxon>
    </lineage>
</organism>
<dbReference type="SMART" id="SM00422">
    <property type="entry name" value="HTH_MERR"/>
    <property type="match status" value="1"/>
</dbReference>
<dbReference type="InterPro" id="IPR006158">
    <property type="entry name" value="Cobalamin-bd"/>
</dbReference>
<dbReference type="Gene3D" id="1.10.1240.10">
    <property type="entry name" value="Methionine synthase domain"/>
    <property type="match status" value="1"/>
</dbReference>
<keyword evidence="2" id="KW-0238">DNA-binding</keyword>
<dbReference type="Pfam" id="PF13411">
    <property type="entry name" value="MerR_1"/>
    <property type="match status" value="1"/>
</dbReference>
<dbReference type="InterPro" id="IPR047057">
    <property type="entry name" value="MerR_fam"/>
</dbReference>
<sequence length="293" mass="30842">MYTVSQAEGLTGIPSTTLRAWERRYGIIAPRRTEGGYRLYDAAQIAMLREMAARVQGGMRPAQAAASLMDQQPPTRTRATSLDAGTPDLVAAAASLDPTALRETIDEAFGAERFEDVVTTWLLPQLRLLGEAWQSGRLTVAQEHFASAGLMAALAAAYRNASGQSRGPTVLVGLPAGARHQLAILAFATCLRRLGSNALYLGADLPTEDWAMTARGQRARAVVLGVYSPADAASATLVVKALADSAVPVWVGGASAAGVRGAAPLPDDLPEAAHQLNQVLLLRGLHPRASQVT</sequence>
<dbReference type="GO" id="GO:0046872">
    <property type="term" value="F:metal ion binding"/>
    <property type="evidence" value="ECO:0007669"/>
    <property type="project" value="InterPro"/>
</dbReference>
<gene>
    <name evidence="6" type="ORF">KILIM_019_00500</name>
</gene>
<dbReference type="InterPro" id="IPR009061">
    <property type="entry name" value="DNA-bd_dom_put_sf"/>
</dbReference>
<evidence type="ECO:0000256" key="2">
    <source>
        <dbReference type="ARBA" id="ARBA00023125"/>
    </source>
</evidence>
<dbReference type="GO" id="GO:0003677">
    <property type="term" value="F:DNA binding"/>
    <property type="evidence" value="ECO:0007669"/>
    <property type="project" value="UniProtKB-KW"/>
</dbReference>
<dbReference type="RefSeq" id="WP_006591930.1">
    <property type="nucleotide sequence ID" value="NZ_BAHD01000019.1"/>
</dbReference>
<feature type="domain" description="B12-binding" evidence="5">
    <location>
        <begin position="167"/>
        <end position="292"/>
    </location>
</feature>
<evidence type="ECO:0000256" key="1">
    <source>
        <dbReference type="ARBA" id="ARBA00023015"/>
    </source>
</evidence>
<proteinExistence type="predicted"/>
<keyword evidence="1" id="KW-0805">Transcription regulation</keyword>
<dbReference type="PROSITE" id="PS50937">
    <property type="entry name" value="HTH_MERR_2"/>
    <property type="match status" value="1"/>
</dbReference>
<dbReference type="EMBL" id="BAHD01000019">
    <property type="protein sequence ID" value="GAB95398.1"/>
    <property type="molecule type" value="Genomic_DNA"/>
</dbReference>
<dbReference type="Pfam" id="PF02607">
    <property type="entry name" value="B12-binding_2"/>
    <property type="match status" value="1"/>
</dbReference>
<dbReference type="PROSITE" id="PS51332">
    <property type="entry name" value="B12_BINDING"/>
    <property type="match status" value="1"/>
</dbReference>
<dbReference type="SUPFAM" id="SSF52242">
    <property type="entry name" value="Cobalamin (vitamin B12)-binding domain"/>
    <property type="match status" value="1"/>
</dbReference>
<dbReference type="InterPro" id="IPR036594">
    <property type="entry name" value="Meth_synthase_dom"/>
</dbReference>
<comment type="caution">
    <text evidence="6">The sequence shown here is derived from an EMBL/GenBank/DDBJ whole genome shotgun (WGS) entry which is preliminary data.</text>
</comment>
<dbReference type="STRING" id="1184609.KILIM_019_00500"/>
<dbReference type="GO" id="GO:0003700">
    <property type="term" value="F:DNA-binding transcription factor activity"/>
    <property type="evidence" value="ECO:0007669"/>
    <property type="project" value="InterPro"/>
</dbReference>
<dbReference type="InterPro" id="IPR000551">
    <property type="entry name" value="MerR-type_HTH_dom"/>
</dbReference>
<evidence type="ECO:0000256" key="3">
    <source>
        <dbReference type="ARBA" id="ARBA00023163"/>
    </source>
</evidence>